<dbReference type="PROSITE" id="PS50835">
    <property type="entry name" value="IG_LIKE"/>
    <property type="match status" value="1"/>
</dbReference>
<name>A0A085W9I1_9BACT</name>
<dbReference type="AlphaFoldDB" id="A0A085W9I1"/>
<dbReference type="InterPro" id="IPR035986">
    <property type="entry name" value="PKD_dom_sf"/>
</dbReference>
<evidence type="ECO:0000313" key="2">
    <source>
        <dbReference type="EMBL" id="KFE64344.1"/>
    </source>
</evidence>
<comment type="caution">
    <text evidence="2">The sequence shown here is derived from an EMBL/GenBank/DDBJ whole genome shotgun (WGS) entry which is preliminary data.</text>
</comment>
<dbReference type="InterPro" id="IPR007110">
    <property type="entry name" value="Ig-like_dom"/>
</dbReference>
<evidence type="ECO:0000259" key="1">
    <source>
        <dbReference type="PROSITE" id="PS50835"/>
    </source>
</evidence>
<accession>A0A085W9I1</accession>
<dbReference type="Proteomes" id="UP000028725">
    <property type="component" value="Unassembled WGS sequence"/>
</dbReference>
<keyword evidence="3" id="KW-1185">Reference proteome</keyword>
<dbReference type="SUPFAM" id="SSF49299">
    <property type="entry name" value="PKD domain"/>
    <property type="match status" value="1"/>
</dbReference>
<dbReference type="EMBL" id="JMCB01000014">
    <property type="protein sequence ID" value="KFE64344.1"/>
    <property type="molecule type" value="Genomic_DNA"/>
</dbReference>
<gene>
    <name evidence="2" type="ORF">DB31_2138</name>
</gene>
<organism evidence="2 3">
    <name type="scientific">Hyalangium minutum</name>
    <dbReference type="NCBI Taxonomy" id="394096"/>
    <lineage>
        <taxon>Bacteria</taxon>
        <taxon>Pseudomonadati</taxon>
        <taxon>Myxococcota</taxon>
        <taxon>Myxococcia</taxon>
        <taxon>Myxococcales</taxon>
        <taxon>Cystobacterineae</taxon>
        <taxon>Archangiaceae</taxon>
        <taxon>Hyalangium</taxon>
    </lineage>
</organism>
<proteinExistence type="predicted"/>
<protein>
    <recommendedName>
        <fullName evidence="1">Ig-like domain-containing protein</fullName>
    </recommendedName>
</protein>
<feature type="domain" description="Ig-like" evidence="1">
    <location>
        <begin position="1"/>
        <end position="61"/>
    </location>
</feature>
<evidence type="ECO:0000313" key="3">
    <source>
        <dbReference type="Proteomes" id="UP000028725"/>
    </source>
</evidence>
<sequence>MSISTGCVVSDKPPPAQPGDVTLLWTFGGLRCDQARDVYGVNVTIPGEALANDGKYACSTSGVDGITLHDFAPGSYAFTLQAVNFQNQILFEASGTFIINGSKTVVVDLTPTGNPGSYAYLSWSFPGNMSCAQAGVSTVEVLLDGLAPHSAPCTAGQTPPGLQTPYLAPGLHSIELIARASSGQPLYTYRGGLTTRAYDPVSADYSLAALTAQLGDVTFLWTFNGLRCDQARDVYGVNITIPGEVLSNNGRYACTSSGVDGITLHDFAPGSYNFTLQAVDFQNQILFEANGSFTINGDKTVRVDLAPVGNPASYAYLNWSFPGNASCAQAGVASVDITLDDLAPRNFACNVGQTSPGLQTPSLSPGSHFIEFIARDASGKPLYYFNGELVTQAYNPVSAAYSLYAIGGASISWRFTDGSVTFDCNTLDPTGNLQVGINFQDTSTGEWIYGALGDWHRCADKPIVYSYLRPGTYKVSLYAKTSSNVEYRSTSNIAPIQVQAHVFPGPSGALDVMMYRQ</sequence>
<reference evidence="2 3" key="1">
    <citation type="submission" date="2014-04" db="EMBL/GenBank/DDBJ databases">
        <title>Genome assembly of Hyalangium minutum DSM 14724.</title>
        <authorList>
            <person name="Sharma G."/>
            <person name="Subramanian S."/>
        </authorList>
    </citation>
    <scope>NUCLEOTIDE SEQUENCE [LARGE SCALE GENOMIC DNA]</scope>
    <source>
        <strain evidence="2 3">DSM 14724</strain>
    </source>
</reference>